<dbReference type="Pfam" id="PF00795">
    <property type="entry name" value="CN_hydrolase"/>
    <property type="match status" value="1"/>
</dbReference>
<gene>
    <name evidence="3" type="ORF">OHC33_002856</name>
</gene>
<dbReference type="CDD" id="cd07564">
    <property type="entry name" value="nitrilases_CHs"/>
    <property type="match status" value="1"/>
</dbReference>
<dbReference type="InterPro" id="IPR003010">
    <property type="entry name" value="C-N_Hydrolase"/>
</dbReference>
<evidence type="ECO:0000259" key="2">
    <source>
        <dbReference type="PROSITE" id="PS50263"/>
    </source>
</evidence>
<sequence length="357" mass="39178">MTSGTIAHSLRAAICHVSPVFLSAQQTTQKAIRLIHEASRRSTNLVVFPETYIPAFPIWSALQAPHQNHDFFFRMAEESIYADGEEIRAIRSAAKQAGVIVNMGFSEKSRHSTATMYNSNLLIGANGDVLVHHRKLMPTFFEKLTWSPGDGAGLRVAQTKFGNIGTLICGENTNPLARYALMTQAEQVHISTWPGIWPTRVQDAVPNNAEGTLPDPANYDNIAANRIRGAAHCFEAKCFGILAAGLVDDACKEAIASGAARPHTIKAQMDAAPQAPSMFLSPTGSLLPGFVFDEQTGKQQKKDFLQNEPGILYADLDLSECVEGKQYHDVTGGYQRLDVFEFKVDRTRRDPATFLDN</sequence>
<evidence type="ECO:0000256" key="1">
    <source>
        <dbReference type="ARBA" id="ARBA00008129"/>
    </source>
</evidence>
<keyword evidence="4" id="KW-1185">Reference proteome</keyword>
<dbReference type="PROSITE" id="PS50263">
    <property type="entry name" value="CN_HYDROLASE"/>
    <property type="match status" value="1"/>
</dbReference>
<comment type="similarity">
    <text evidence="1">Belongs to the carbon-nitrogen hydrolase superfamily. Nitrilase family.</text>
</comment>
<organism evidence="3 4">
    <name type="scientific">Knufia fluminis</name>
    <dbReference type="NCBI Taxonomy" id="191047"/>
    <lineage>
        <taxon>Eukaryota</taxon>
        <taxon>Fungi</taxon>
        <taxon>Dikarya</taxon>
        <taxon>Ascomycota</taxon>
        <taxon>Pezizomycotina</taxon>
        <taxon>Eurotiomycetes</taxon>
        <taxon>Chaetothyriomycetidae</taxon>
        <taxon>Chaetothyriales</taxon>
        <taxon>Trichomeriaceae</taxon>
        <taxon>Knufia</taxon>
    </lineage>
</organism>
<dbReference type="Proteomes" id="UP001316803">
    <property type="component" value="Unassembled WGS sequence"/>
</dbReference>
<name>A0AAN8EUL9_9EURO</name>
<dbReference type="Gene3D" id="3.60.110.10">
    <property type="entry name" value="Carbon-nitrogen hydrolase"/>
    <property type="match status" value="1"/>
</dbReference>
<dbReference type="InterPro" id="IPR044149">
    <property type="entry name" value="Nitrilases_CHs"/>
</dbReference>
<dbReference type="PANTHER" id="PTHR46044:SF2">
    <property type="entry name" value="CN HYDROLASE DOMAIN-CONTAINING PROTEIN"/>
    <property type="match status" value="1"/>
</dbReference>
<dbReference type="AlphaFoldDB" id="A0AAN8EUL9"/>
<comment type="caution">
    <text evidence="3">The sequence shown here is derived from an EMBL/GenBank/DDBJ whole genome shotgun (WGS) entry which is preliminary data.</text>
</comment>
<reference evidence="3 4" key="1">
    <citation type="submission" date="2022-12" db="EMBL/GenBank/DDBJ databases">
        <title>Genomic features and morphological characterization of a novel Knufia sp. strain isolated from spacecraft assembly facility.</title>
        <authorList>
            <person name="Teixeira M."/>
            <person name="Chander A.M."/>
            <person name="Stajich J.E."/>
            <person name="Venkateswaran K."/>
        </authorList>
    </citation>
    <scope>NUCLEOTIDE SEQUENCE [LARGE SCALE GENOMIC DNA]</scope>
    <source>
        <strain evidence="3 4">FJI-L2-BK-P2</strain>
    </source>
</reference>
<proteinExistence type="inferred from homology"/>
<feature type="domain" description="CN hydrolase" evidence="2">
    <location>
        <begin position="10"/>
        <end position="318"/>
    </location>
</feature>
<dbReference type="SUPFAM" id="SSF56317">
    <property type="entry name" value="Carbon-nitrogen hydrolase"/>
    <property type="match status" value="1"/>
</dbReference>
<evidence type="ECO:0000313" key="4">
    <source>
        <dbReference type="Proteomes" id="UP001316803"/>
    </source>
</evidence>
<dbReference type="InterPro" id="IPR036526">
    <property type="entry name" value="C-N_Hydrolase_sf"/>
</dbReference>
<dbReference type="GO" id="GO:0003824">
    <property type="term" value="F:catalytic activity"/>
    <property type="evidence" value="ECO:0007669"/>
    <property type="project" value="InterPro"/>
</dbReference>
<dbReference type="EMBL" id="JAKLMC020000005">
    <property type="protein sequence ID" value="KAK5956280.1"/>
    <property type="molecule type" value="Genomic_DNA"/>
</dbReference>
<accession>A0AAN8EUL9</accession>
<dbReference type="PANTHER" id="PTHR46044">
    <property type="entry name" value="NITRILASE"/>
    <property type="match status" value="1"/>
</dbReference>
<evidence type="ECO:0000313" key="3">
    <source>
        <dbReference type="EMBL" id="KAK5956280.1"/>
    </source>
</evidence>
<protein>
    <recommendedName>
        <fullName evidence="2">CN hydrolase domain-containing protein</fullName>
    </recommendedName>
</protein>